<sequence length="315" mass="35140">MNRQNKTKSMVESALFAAIAVVFALAGIYLPLFAYALILLPVPFIIIGAKHGIKYNILSVLAASIIIGSMTEPLKALFIIVVVGFNSVVVGYMIEKKFSAGKTIFYGSIASIMASIISLTLLSYISGVNIIQTIEESFKMSNDLYNALLKNIAANPSKIEEVKKSLEYAQNMAIMLVPSSVIFSSIIITYINYIISGAVLRRMGYYIAKPRKFSQFRLPKNILMGTVIILVSTYLVRNLKTIDFETLFANVLYIFFIIYFVEGLSVIWFFLEKRNIGKGLRVFITIILLSIPSMAMIIMFIGLADIIINIRKIES</sequence>
<feature type="transmembrane region" description="Helical" evidence="1">
    <location>
        <begin position="221"/>
        <end position="239"/>
    </location>
</feature>
<dbReference type="AlphaFoldDB" id="A0A1M6NFX3"/>
<feature type="transmembrane region" description="Helical" evidence="1">
    <location>
        <begin position="52"/>
        <end position="70"/>
    </location>
</feature>
<dbReference type="STRING" id="1121266.SAMN02745883_00867"/>
<accession>A0A1M6NFX3</accession>
<dbReference type="PANTHER" id="PTHR41324:SF1">
    <property type="entry name" value="DUF2232 DOMAIN-CONTAINING PROTEIN"/>
    <property type="match status" value="1"/>
</dbReference>
<evidence type="ECO:0000313" key="2">
    <source>
        <dbReference type="EMBL" id="SHJ94600.1"/>
    </source>
</evidence>
<dbReference type="Pfam" id="PF09991">
    <property type="entry name" value="DUF2232"/>
    <property type="match status" value="1"/>
</dbReference>
<dbReference type="Proteomes" id="UP000184082">
    <property type="component" value="Unassembled WGS sequence"/>
</dbReference>
<evidence type="ECO:0000256" key="1">
    <source>
        <dbReference type="SAM" id="Phobius"/>
    </source>
</evidence>
<dbReference type="EMBL" id="FRAJ01000006">
    <property type="protein sequence ID" value="SHJ94600.1"/>
    <property type="molecule type" value="Genomic_DNA"/>
</dbReference>
<evidence type="ECO:0000313" key="3">
    <source>
        <dbReference type="Proteomes" id="UP000184082"/>
    </source>
</evidence>
<keyword evidence="1" id="KW-0812">Transmembrane</keyword>
<organism evidence="2 3">
    <name type="scientific">Caminicella sporogenes DSM 14501</name>
    <dbReference type="NCBI Taxonomy" id="1121266"/>
    <lineage>
        <taxon>Bacteria</taxon>
        <taxon>Bacillati</taxon>
        <taxon>Bacillota</taxon>
        <taxon>Clostridia</taxon>
        <taxon>Peptostreptococcales</taxon>
        <taxon>Caminicellaceae</taxon>
        <taxon>Caminicella</taxon>
    </lineage>
</organism>
<keyword evidence="3" id="KW-1185">Reference proteome</keyword>
<feature type="transmembrane region" description="Helical" evidence="1">
    <location>
        <begin position="15"/>
        <end position="40"/>
    </location>
</feature>
<feature type="transmembrane region" description="Helical" evidence="1">
    <location>
        <begin position="106"/>
        <end position="131"/>
    </location>
</feature>
<gene>
    <name evidence="2" type="ORF">SAMN02745883_00867</name>
</gene>
<feature type="transmembrane region" description="Helical" evidence="1">
    <location>
        <begin position="76"/>
        <end position="94"/>
    </location>
</feature>
<feature type="transmembrane region" description="Helical" evidence="1">
    <location>
        <begin position="251"/>
        <end position="271"/>
    </location>
</feature>
<keyword evidence="1" id="KW-0472">Membrane</keyword>
<keyword evidence="1" id="KW-1133">Transmembrane helix</keyword>
<name>A0A1M6NFX3_9FIRM</name>
<feature type="transmembrane region" description="Helical" evidence="1">
    <location>
        <begin position="283"/>
        <end position="308"/>
    </location>
</feature>
<dbReference type="InterPro" id="IPR018710">
    <property type="entry name" value="DUF2232"/>
</dbReference>
<proteinExistence type="predicted"/>
<dbReference type="RefSeq" id="WP_072966150.1">
    <property type="nucleotide sequence ID" value="NZ_FRAJ01000006.1"/>
</dbReference>
<protein>
    <submittedName>
        <fullName evidence="2">Uncharacterized conserved protein YybS, DUF2232 family</fullName>
    </submittedName>
</protein>
<dbReference type="PANTHER" id="PTHR41324">
    <property type="entry name" value="MEMBRANE PROTEIN-RELATED"/>
    <property type="match status" value="1"/>
</dbReference>
<feature type="transmembrane region" description="Helical" evidence="1">
    <location>
        <begin position="173"/>
        <end position="200"/>
    </location>
</feature>
<reference evidence="2 3" key="1">
    <citation type="submission" date="2016-11" db="EMBL/GenBank/DDBJ databases">
        <authorList>
            <person name="Jaros S."/>
            <person name="Januszkiewicz K."/>
            <person name="Wedrychowicz H."/>
        </authorList>
    </citation>
    <scope>NUCLEOTIDE SEQUENCE [LARGE SCALE GENOMIC DNA]</scope>
    <source>
        <strain evidence="2 3">DSM 14501</strain>
    </source>
</reference>